<feature type="domain" description="Thiopeptide-type bacteriocin biosynthesis" evidence="3">
    <location>
        <begin position="283"/>
        <end position="534"/>
    </location>
</feature>
<feature type="compositionally biased region" description="Basic and acidic residues" evidence="1">
    <location>
        <begin position="1"/>
        <end position="10"/>
    </location>
</feature>
<dbReference type="SUPFAM" id="SSF55469">
    <property type="entry name" value="FMN-dependent nitroreductase-like"/>
    <property type="match status" value="1"/>
</dbReference>
<dbReference type="NCBIfam" id="TIGR03891">
    <property type="entry name" value="thiopep_ocin"/>
    <property type="match status" value="1"/>
</dbReference>
<dbReference type="Pfam" id="PF00881">
    <property type="entry name" value="Nitroreductase"/>
    <property type="match status" value="1"/>
</dbReference>
<dbReference type="InterPro" id="IPR052544">
    <property type="entry name" value="Bacteriocin_Proc_Enz"/>
</dbReference>
<dbReference type="GO" id="GO:0016491">
    <property type="term" value="F:oxidoreductase activity"/>
    <property type="evidence" value="ECO:0007669"/>
    <property type="project" value="InterPro"/>
</dbReference>
<evidence type="ECO:0000259" key="3">
    <source>
        <dbReference type="Pfam" id="PF14028"/>
    </source>
</evidence>
<keyword evidence="5" id="KW-1185">Reference proteome</keyword>
<proteinExistence type="predicted"/>
<dbReference type="Pfam" id="PF14028">
    <property type="entry name" value="Lant_dehydr_C"/>
    <property type="match status" value="1"/>
</dbReference>
<evidence type="ECO:0000313" key="4">
    <source>
        <dbReference type="EMBL" id="OWL96850.1"/>
    </source>
</evidence>
<dbReference type="PANTHER" id="PTHR43745:SF2">
    <property type="entry name" value="NITROREDUCTASE MJ1384-RELATED"/>
    <property type="match status" value="1"/>
</dbReference>
<sequence length="543" mass="57530">MLRGVPDHRGRVPGPALDGAPTPPGHAARGAGGDAVTLLPASAAFHAQSSYSPLRPPSIPPVAPPVTSEPAGWRLPPGHLPAQSLAGALTGRRSSRAFTGAPLTPELLGEVLRLSLGASAPGRRTYPSAGGFHANRAYVVPLRVTDLPGGAFRYQAQHHALLEVAPDGSGVAGALHFAHERDLARAAAVVFITTDLGVMGHKYGERAYRFALQESGHMAQNLLLCAAAAGLPAVPLGNFLDDVSAQVLRLPDTEHVLYAVALGGPGTDDLGQLSQVDAPLGTWLQWRLYAPDPAAALRDVFASTLPDLLNADLIRDPWIMFKGDGGLHARLRLRLPDPQRTAEVTARLEAALDTARQRGTLTQAVRTPYEPEAGLLGGAAATALAHGLFALDSRVALALGERGAGARQGASHVWTELLLRDLGLDAFERWDVWRRVRALRGGAHPSWEAAFARTRPLLEALLSRSDAALEAQFLAGLPGAHGDLSGARQAARAIADLNRTGDLTRGPRELAAILIIFHWNRLMFGPAEQAFLAYARHELSQPQ</sequence>
<dbReference type="InterPro" id="IPR029479">
    <property type="entry name" value="Nitroreductase"/>
</dbReference>
<feature type="region of interest" description="Disordered" evidence="1">
    <location>
        <begin position="1"/>
        <end position="33"/>
    </location>
</feature>
<evidence type="ECO:0008006" key="6">
    <source>
        <dbReference type="Google" id="ProtNLM"/>
    </source>
</evidence>
<dbReference type="InterPro" id="IPR020051">
    <property type="entry name" value="SagB-type_dehydrogenase"/>
</dbReference>
<dbReference type="NCBIfam" id="TIGR03605">
    <property type="entry name" value="antibiot_sagB"/>
    <property type="match status" value="1"/>
</dbReference>
<dbReference type="Gene3D" id="3.40.109.10">
    <property type="entry name" value="NADH Oxidase"/>
    <property type="match status" value="1"/>
</dbReference>
<organism evidence="4 5">
    <name type="scientific">Deinococcus indicus</name>
    <dbReference type="NCBI Taxonomy" id="223556"/>
    <lineage>
        <taxon>Bacteria</taxon>
        <taxon>Thermotogati</taxon>
        <taxon>Deinococcota</taxon>
        <taxon>Deinococci</taxon>
        <taxon>Deinococcales</taxon>
        <taxon>Deinococcaceae</taxon>
        <taxon>Deinococcus</taxon>
    </lineage>
</organism>
<name>A0A246BME2_9DEIO</name>
<evidence type="ECO:0000313" key="5">
    <source>
        <dbReference type="Proteomes" id="UP000197208"/>
    </source>
</evidence>
<dbReference type="CDD" id="cd02142">
    <property type="entry name" value="McbC_SagB-like_oxidoreductase"/>
    <property type="match status" value="1"/>
</dbReference>
<dbReference type="InterPro" id="IPR023809">
    <property type="entry name" value="Thiopep_bacteriocin_synth_dom"/>
</dbReference>
<accession>A0A246BME2</accession>
<dbReference type="OrthoDB" id="9801593at2"/>
<reference evidence="4 5" key="1">
    <citation type="submission" date="2017-05" db="EMBL/GenBank/DDBJ databases">
        <title>De novo genome assembly of Deniococcus indicus strain DR1.</title>
        <authorList>
            <person name="Chauhan D."/>
            <person name="Yennamalli R.M."/>
            <person name="Priyadarshini R."/>
        </authorList>
    </citation>
    <scope>NUCLEOTIDE SEQUENCE [LARGE SCALE GENOMIC DNA]</scope>
    <source>
        <strain evidence="4 5">DR1</strain>
    </source>
</reference>
<evidence type="ECO:0000256" key="1">
    <source>
        <dbReference type="SAM" id="MobiDB-lite"/>
    </source>
</evidence>
<dbReference type="PANTHER" id="PTHR43745">
    <property type="entry name" value="NITROREDUCTASE MJ1384-RELATED"/>
    <property type="match status" value="1"/>
</dbReference>
<gene>
    <name evidence="4" type="ORF">CBQ26_07610</name>
</gene>
<protein>
    <recommendedName>
        <fullName evidence="6">Nitroreductase domain-containing protein</fullName>
    </recommendedName>
</protein>
<feature type="domain" description="Nitroreductase" evidence="2">
    <location>
        <begin position="90"/>
        <end position="263"/>
    </location>
</feature>
<dbReference type="EMBL" id="NHMK01000010">
    <property type="protein sequence ID" value="OWL96850.1"/>
    <property type="molecule type" value="Genomic_DNA"/>
</dbReference>
<evidence type="ECO:0000259" key="2">
    <source>
        <dbReference type="Pfam" id="PF00881"/>
    </source>
</evidence>
<comment type="caution">
    <text evidence="4">The sequence shown here is derived from an EMBL/GenBank/DDBJ whole genome shotgun (WGS) entry which is preliminary data.</text>
</comment>
<dbReference type="InterPro" id="IPR000415">
    <property type="entry name" value="Nitroreductase-like"/>
</dbReference>
<dbReference type="AlphaFoldDB" id="A0A246BME2"/>
<dbReference type="Proteomes" id="UP000197208">
    <property type="component" value="Unassembled WGS sequence"/>
</dbReference>